<keyword evidence="3" id="KW-1185">Reference proteome</keyword>
<gene>
    <name evidence="2" type="ORF">BJY01DRAFT_223745</name>
</gene>
<evidence type="ECO:0008006" key="4">
    <source>
        <dbReference type="Google" id="ProtNLM"/>
    </source>
</evidence>
<feature type="signal peptide" evidence="1">
    <location>
        <begin position="1"/>
        <end position="26"/>
    </location>
</feature>
<organism evidence="2 3">
    <name type="scientific">Aspergillus pseudoustus</name>
    <dbReference type="NCBI Taxonomy" id="1810923"/>
    <lineage>
        <taxon>Eukaryota</taxon>
        <taxon>Fungi</taxon>
        <taxon>Dikarya</taxon>
        <taxon>Ascomycota</taxon>
        <taxon>Pezizomycotina</taxon>
        <taxon>Eurotiomycetes</taxon>
        <taxon>Eurotiomycetidae</taxon>
        <taxon>Eurotiales</taxon>
        <taxon>Aspergillaceae</taxon>
        <taxon>Aspergillus</taxon>
        <taxon>Aspergillus subgen. Nidulantes</taxon>
    </lineage>
</organism>
<evidence type="ECO:0000256" key="1">
    <source>
        <dbReference type="SAM" id="SignalP"/>
    </source>
</evidence>
<reference evidence="2 3" key="1">
    <citation type="submission" date="2024-07" db="EMBL/GenBank/DDBJ databases">
        <title>Section-level genome sequencing and comparative genomics of Aspergillus sections Usti and Cavernicolus.</title>
        <authorList>
            <consortium name="Lawrence Berkeley National Laboratory"/>
            <person name="Nybo J.L."/>
            <person name="Vesth T.C."/>
            <person name="Theobald S."/>
            <person name="Frisvad J.C."/>
            <person name="Larsen T.O."/>
            <person name="Kjaerboelling I."/>
            <person name="Rothschild-Mancinelli K."/>
            <person name="Lyhne E.K."/>
            <person name="Kogle M.E."/>
            <person name="Barry K."/>
            <person name="Clum A."/>
            <person name="Na H."/>
            <person name="Ledsgaard L."/>
            <person name="Lin J."/>
            <person name="Lipzen A."/>
            <person name="Kuo A."/>
            <person name="Riley R."/>
            <person name="Mondo S."/>
            <person name="Labutti K."/>
            <person name="Haridas S."/>
            <person name="Pangalinan J."/>
            <person name="Salamov A.A."/>
            <person name="Simmons B.A."/>
            <person name="Magnuson J.K."/>
            <person name="Chen J."/>
            <person name="Drula E."/>
            <person name="Henrissat B."/>
            <person name="Wiebenga A."/>
            <person name="Lubbers R.J."/>
            <person name="Gomes A.C."/>
            <person name="Makela M.R."/>
            <person name="Stajich J."/>
            <person name="Grigoriev I.V."/>
            <person name="Mortensen U.H."/>
            <person name="De Vries R.P."/>
            <person name="Baker S.E."/>
            <person name="Andersen M.R."/>
        </authorList>
    </citation>
    <scope>NUCLEOTIDE SEQUENCE [LARGE SCALE GENOMIC DNA]</scope>
    <source>
        <strain evidence="2 3">CBS 123904</strain>
    </source>
</reference>
<proteinExistence type="predicted"/>
<sequence length="78" mass="8939">MAGLSPSDTRDFLLLFWPLYPISCWALEVGGAKLSSQLRIRSSHHISRRNLGNHKVGGGKYQYQVTTKKAIWKTWRHS</sequence>
<protein>
    <recommendedName>
        <fullName evidence="4">Secreted protein</fullName>
    </recommendedName>
</protein>
<evidence type="ECO:0000313" key="2">
    <source>
        <dbReference type="EMBL" id="KAL2835404.1"/>
    </source>
</evidence>
<comment type="caution">
    <text evidence="2">The sequence shown here is derived from an EMBL/GenBank/DDBJ whole genome shotgun (WGS) entry which is preliminary data.</text>
</comment>
<keyword evidence="1" id="KW-0732">Signal</keyword>
<dbReference type="Proteomes" id="UP001610446">
    <property type="component" value="Unassembled WGS sequence"/>
</dbReference>
<evidence type="ECO:0000313" key="3">
    <source>
        <dbReference type="Proteomes" id="UP001610446"/>
    </source>
</evidence>
<name>A0ABR4J5S4_9EURO</name>
<accession>A0ABR4J5S4</accession>
<feature type="chain" id="PRO_5046145996" description="Secreted protein" evidence="1">
    <location>
        <begin position="27"/>
        <end position="78"/>
    </location>
</feature>
<dbReference type="EMBL" id="JBFXLU010000206">
    <property type="protein sequence ID" value="KAL2835404.1"/>
    <property type="molecule type" value="Genomic_DNA"/>
</dbReference>